<accession>A0A2I1IQQ8</accession>
<dbReference type="InterPro" id="IPR012341">
    <property type="entry name" value="6hp_glycosidase-like_sf"/>
</dbReference>
<dbReference type="InterPro" id="IPR008928">
    <property type="entry name" value="6-hairpin_glycosidase_sf"/>
</dbReference>
<dbReference type="Proteomes" id="UP000235122">
    <property type="component" value="Unassembled WGS sequence"/>
</dbReference>
<keyword evidence="2" id="KW-1185">Reference proteome</keyword>
<dbReference type="STRING" id="33007.HMPREF3198_02103"/>
<organism evidence="1 2">
    <name type="scientific">Winkia neuii</name>
    <dbReference type="NCBI Taxonomy" id="33007"/>
    <lineage>
        <taxon>Bacteria</taxon>
        <taxon>Bacillati</taxon>
        <taxon>Actinomycetota</taxon>
        <taxon>Actinomycetes</taxon>
        <taxon>Actinomycetales</taxon>
        <taxon>Actinomycetaceae</taxon>
        <taxon>Winkia</taxon>
    </lineage>
</organism>
<comment type="caution">
    <text evidence="1">The sequence shown here is derived from an EMBL/GenBank/DDBJ whole genome shotgun (WGS) entry which is preliminary data.</text>
</comment>
<evidence type="ECO:0000313" key="2">
    <source>
        <dbReference type="Proteomes" id="UP000235122"/>
    </source>
</evidence>
<evidence type="ECO:0000313" key="1">
    <source>
        <dbReference type="EMBL" id="PKY73458.1"/>
    </source>
</evidence>
<gene>
    <name evidence="1" type="ORF">CYJ19_02425</name>
</gene>
<reference evidence="1 2" key="1">
    <citation type="submission" date="2017-12" db="EMBL/GenBank/DDBJ databases">
        <title>Phylogenetic diversity of female urinary microbiome.</title>
        <authorList>
            <person name="Thomas-White K."/>
            <person name="Wolfe A.J."/>
        </authorList>
    </citation>
    <scope>NUCLEOTIDE SEQUENCE [LARGE SCALE GENOMIC DNA]</scope>
    <source>
        <strain evidence="1 2">UMB0402</strain>
    </source>
</reference>
<proteinExistence type="predicted"/>
<protein>
    <recommendedName>
        <fullName evidence="3">Glycogen debranching enzyme C-terminal domain-containing protein</fullName>
    </recommendedName>
</protein>
<dbReference type="GO" id="GO:0005975">
    <property type="term" value="P:carbohydrate metabolic process"/>
    <property type="evidence" value="ECO:0007669"/>
    <property type="project" value="InterPro"/>
</dbReference>
<dbReference type="AlphaFoldDB" id="A0A2I1IQQ8"/>
<dbReference type="RefSeq" id="WP_024332187.1">
    <property type="nucleotide sequence ID" value="NZ_JASOXK010000010.1"/>
</dbReference>
<dbReference type="SUPFAM" id="SSF48208">
    <property type="entry name" value="Six-hairpin glycosidases"/>
    <property type="match status" value="1"/>
</dbReference>
<dbReference type="EMBL" id="PKKO01000001">
    <property type="protein sequence ID" value="PKY73458.1"/>
    <property type="molecule type" value="Genomic_DNA"/>
</dbReference>
<dbReference type="GeneID" id="35866504"/>
<name>A0A2I1IQQ8_9ACTO</name>
<evidence type="ECO:0008006" key="3">
    <source>
        <dbReference type="Google" id="ProtNLM"/>
    </source>
</evidence>
<sequence>MLTAYGVRTLAASSAAFHPLSYHCGSVWAHDNGMIIEGMLAEGFTGHAHEVALRLDKAAAHFGYRMPELFAVFPSRGEPADEGGRPFRAELPPVPYPASCRPQAWAAATAFVCARALR</sequence>
<dbReference type="Gene3D" id="1.50.10.10">
    <property type="match status" value="1"/>
</dbReference>